<dbReference type="PROSITE" id="PS50966">
    <property type="entry name" value="ZF_SWIM"/>
    <property type="match status" value="1"/>
</dbReference>
<evidence type="ECO:0000256" key="1">
    <source>
        <dbReference type="PROSITE-ProRule" id="PRU00325"/>
    </source>
</evidence>
<name>A0A8J3ZAW7_9ACTN</name>
<dbReference type="EMBL" id="BOPG01000059">
    <property type="protein sequence ID" value="GIJ60754.1"/>
    <property type="molecule type" value="Genomic_DNA"/>
</dbReference>
<evidence type="ECO:0000313" key="3">
    <source>
        <dbReference type="EMBL" id="GIJ60754.1"/>
    </source>
</evidence>
<dbReference type="InterPro" id="IPR007527">
    <property type="entry name" value="Znf_SWIM"/>
</dbReference>
<dbReference type="RefSeq" id="WP_204005330.1">
    <property type="nucleotide sequence ID" value="NZ_BOPG01000059.1"/>
</dbReference>
<organism evidence="3 4">
    <name type="scientific">Virgisporangium aurantiacum</name>
    <dbReference type="NCBI Taxonomy" id="175570"/>
    <lineage>
        <taxon>Bacteria</taxon>
        <taxon>Bacillati</taxon>
        <taxon>Actinomycetota</taxon>
        <taxon>Actinomycetes</taxon>
        <taxon>Micromonosporales</taxon>
        <taxon>Micromonosporaceae</taxon>
        <taxon>Virgisporangium</taxon>
    </lineage>
</organism>
<sequence>MRADLLALTTDALTTLTNRGLVKRATKEVDAAAPALVSDGDGTLTGTFGDGVSTRLPVGGGLDAATCTCGASGVCRHVLVVVLAYQRDAAGAGAEAPPEPENAVPAATSDASSRIHATTGWSPGAFTDDQLAARIGKRLMTSAQRAARAGYAARVVRATAADPAPRVELSSCSVRFLVPADLGFTHTDAVKGARDDVIALAVWAFRVADERHPGVPDVQVQVGGSLDTSETGLAEAVALADEVLRTGAVHAGAGLGGAIAGVQRTLDAAGLRWPLLAVGDVAEQLTAYAERSSRYRPDLLADLVTELHARHRAAAKGDGLRSRILGTEEAAQTPLRRLRLDGLGCRITGDATERVVEIFLAHADSATVLVIRRIWPVSGPDDRVTNRRIAGATVAALAAGSVVTESAVRSASRTVRLGTGNLAKTSVGPSSGAWDKLPAGLIVRDLPAAAAELDELPPRFVRPRVEAELVRVVEIAEVRDIVYAPGAQRLDAVIVDPAGAPGLVSSVYRPTAPGGLDALARALSDGPRFVSGTLRRHAGAVVVDPLAVAVDGRVVVPDLAVDEPAVALATGSFVESDALDLAVDGAVSVLAEVAHRGLDHLPTTFPERLRAAAAELSRAGLARAAGSVSAFAAAPPASAEAVVAWVDAYLRLAVTSDLR</sequence>
<comment type="caution">
    <text evidence="3">The sequence shown here is derived from an EMBL/GenBank/DDBJ whole genome shotgun (WGS) entry which is preliminary data.</text>
</comment>
<keyword evidence="1" id="KW-0863">Zinc-finger</keyword>
<dbReference type="AlphaFoldDB" id="A0A8J3ZAW7"/>
<keyword evidence="1" id="KW-0862">Zinc</keyword>
<evidence type="ECO:0000259" key="2">
    <source>
        <dbReference type="PROSITE" id="PS50966"/>
    </source>
</evidence>
<keyword evidence="4" id="KW-1185">Reference proteome</keyword>
<gene>
    <name evidence="3" type="ORF">Vau01_082700</name>
</gene>
<dbReference type="Proteomes" id="UP000612585">
    <property type="component" value="Unassembled WGS sequence"/>
</dbReference>
<feature type="domain" description="SWIM-type" evidence="2">
    <location>
        <begin position="52"/>
        <end position="86"/>
    </location>
</feature>
<accession>A0A8J3ZAW7</accession>
<dbReference type="GO" id="GO:0008270">
    <property type="term" value="F:zinc ion binding"/>
    <property type="evidence" value="ECO:0007669"/>
    <property type="project" value="UniProtKB-KW"/>
</dbReference>
<proteinExistence type="predicted"/>
<dbReference type="Pfam" id="PF04434">
    <property type="entry name" value="SWIM"/>
    <property type="match status" value="1"/>
</dbReference>
<keyword evidence="1" id="KW-0479">Metal-binding</keyword>
<protein>
    <recommendedName>
        <fullName evidence="2">SWIM-type domain-containing protein</fullName>
    </recommendedName>
</protein>
<reference evidence="3" key="1">
    <citation type="submission" date="2021-01" db="EMBL/GenBank/DDBJ databases">
        <title>Whole genome shotgun sequence of Virgisporangium aurantiacum NBRC 16421.</title>
        <authorList>
            <person name="Komaki H."/>
            <person name="Tamura T."/>
        </authorList>
    </citation>
    <scope>NUCLEOTIDE SEQUENCE</scope>
    <source>
        <strain evidence="3">NBRC 16421</strain>
    </source>
</reference>
<evidence type="ECO:0000313" key="4">
    <source>
        <dbReference type="Proteomes" id="UP000612585"/>
    </source>
</evidence>